<evidence type="ECO:0000256" key="1">
    <source>
        <dbReference type="SAM" id="MobiDB-lite"/>
    </source>
</evidence>
<dbReference type="KEGG" id="swi:Swit_1410"/>
<dbReference type="EMBL" id="CP000699">
    <property type="protein sequence ID" value="ABQ67774.1"/>
    <property type="molecule type" value="Genomic_DNA"/>
</dbReference>
<feature type="compositionally biased region" description="Low complexity" evidence="1">
    <location>
        <begin position="10"/>
        <end position="22"/>
    </location>
</feature>
<evidence type="ECO:0000313" key="4">
    <source>
        <dbReference type="Proteomes" id="UP000001989"/>
    </source>
</evidence>
<dbReference type="Proteomes" id="UP000001989">
    <property type="component" value="Chromosome"/>
</dbReference>
<gene>
    <name evidence="3" type="ordered locus">Swit_1410</name>
</gene>
<dbReference type="SUPFAM" id="SSF55729">
    <property type="entry name" value="Acyl-CoA N-acyltransferases (Nat)"/>
    <property type="match status" value="1"/>
</dbReference>
<dbReference type="Gene3D" id="3.40.630.30">
    <property type="match status" value="1"/>
</dbReference>
<reference evidence="3 4" key="1">
    <citation type="journal article" date="2010" name="J. Bacteriol.">
        <title>Genome sequence of the dioxin-mineralizing bacterium Sphingomonas wittichii RW1.</title>
        <authorList>
            <person name="Miller T.R."/>
            <person name="Delcher A.L."/>
            <person name="Salzberg S.L."/>
            <person name="Saunders E."/>
            <person name="Detter J.C."/>
            <person name="Halden R.U."/>
        </authorList>
    </citation>
    <scope>NUCLEOTIDE SEQUENCE [LARGE SCALE GENOMIC DNA]</scope>
    <source>
        <strain evidence="4">DSM 6014 / CCUG 31198 / JCM 15750 / NBRC 105917 / EY 4224 / RW1</strain>
    </source>
</reference>
<dbReference type="Pfam" id="PF00583">
    <property type="entry name" value="Acetyltransf_1"/>
    <property type="match status" value="1"/>
</dbReference>
<evidence type="ECO:0000313" key="3">
    <source>
        <dbReference type="EMBL" id="ABQ67774.1"/>
    </source>
</evidence>
<name>A0A9J9LD59_RHIWR</name>
<dbReference type="CDD" id="cd04301">
    <property type="entry name" value="NAT_SF"/>
    <property type="match status" value="1"/>
</dbReference>
<dbReference type="GO" id="GO:0016747">
    <property type="term" value="F:acyltransferase activity, transferring groups other than amino-acyl groups"/>
    <property type="evidence" value="ECO:0007669"/>
    <property type="project" value="InterPro"/>
</dbReference>
<protein>
    <submittedName>
        <fullName evidence="3">GCN5-related N-acetyltransferase</fullName>
    </submittedName>
</protein>
<feature type="region of interest" description="Disordered" evidence="1">
    <location>
        <begin position="1"/>
        <end position="34"/>
    </location>
</feature>
<feature type="domain" description="N-acetyltransferase" evidence="2">
    <location>
        <begin position="41"/>
        <end position="168"/>
    </location>
</feature>
<dbReference type="AlphaFoldDB" id="A0A9J9LD59"/>
<accession>A0A9J9LD59</accession>
<organism evidence="3 4">
    <name type="scientific">Rhizorhabdus wittichii (strain DSM 6014 / CCUG 31198 / JCM 15750 / NBRC 105917 / EY 4224 / RW1)</name>
    <name type="common">Sphingomonas wittichii</name>
    <dbReference type="NCBI Taxonomy" id="392499"/>
    <lineage>
        <taxon>Bacteria</taxon>
        <taxon>Pseudomonadati</taxon>
        <taxon>Pseudomonadota</taxon>
        <taxon>Alphaproteobacteria</taxon>
        <taxon>Sphingomonadales</taxon>
        <taxon>Sphingomonadaceae</taxon>
        <taxon>Rhizorhabdus</taxon>
    </lineage>
</organism>
<dbReference type="InterPro" id="IPR016181">
    <property type="entry name" value="Acyl_CoA_acyltransferase"/>
</dbReference>
<sequence>MWADARQTLRRGPAAGRPARPLTRIRETGLTAPMEPSPNHIEWRGAFTNDEVNALHAECFDHRPFDDDWWSQVNRFSLGWVSLRHADALIGFVNVAWDGGVHAFILDTMVSTAFRRRGLAKMLIDEAVAQAKRTGCEWLHVDFDPHLHPFYFEACGFTPTDAGLIPLR</sequence>
<dbReference type="InterPro" id="IPR000182">
    <property type="entry name" value="GNAT_dom"/>
</dbReference>
<evidence type="ECO:0000259" key="2">
    <source>
        <dbReference type="PROSITE" id="PS51186"/>
    </source>
</evidence>
<dbReference type="PROSITE" id="PS51186">
    <property type="entry name" value="GNAT"/>
    <property type="match status" value="1"/>
</dbReference>
<keyword evidence="4" id="KW-1185">Reference proteome</keyword>
<proteinExistence type="predicted"/>